<reference evidence="2 3" key="1">
    <citation type="journal article" date="2012" name="Nat. Commun.">
        <title>A multi-omic map of the lipid-producing yeast Rhodosporidium toruloides.</title>
        <authorList>
            <person name="Zhu Z."/>
            <person name="Zhang S."/>
            <person name="Liu H."/>
            <person name="Shen H."/>
            <person name="Lin X."/>
            <person name="Yang F."/>
            <person name="Zhou Y.J."/>
            <person name="Jin G."/>
            <person name="Ye M."/>
            <person name="Zou H."/>
            <person name="Zou H."/>
            <person name="Zhao Z.K."/>
        </authorList>
    </citation>
    <scope>NUCLEOTIDE SEQUENCE [LARGE SCALE GENOMIC DNA]</scope>
    <source>
        <strain evidence="2 3">NP11</strain>
    </source>
</reference>
<feature type="compositionally biased region" description="Polar residues" evidence="1">
    <location>
        <begin position="89"/>
        <end position="98"/>
    </location>
</feature>
<feature type="region of interest" description="Disordered" evidence="1">
    <location>
        <begin position="365"/>
        <end position="384"/>
    </location>
</feature>
<feature type="region of interest" description="Disordered" evidence="1">
    <location>
        <begin position="1031"/>
        <end position="1426"/>
    </location>
</feature>
<feature type="compositionally biased region" description="Low complexity" evidence="1">
    <location>
        <begin position="715"/>
        <end position="730"/>
    </location>
</feature>
<feature type="compositionally biased region" description="Low complexity" evidence="1">
    <location>
        <begin position="177"/>
        <end position="192"/>
    </location>
</feature>
<feature type="region of interest" description="Disordered" evidence="1">
    <location>
        <begin position="634"/>
        <end position="808"/>
    </location>
</feature>
<feature type="compositionally biased region" description="Low complexity" evidence="1">
    <location>
        <begin position="603"/>
        <end position="614"/>
    </location>
</feature>
<feature type="compositionally biased region" description="Polar residues" evidence="1">
    <location>
        <begin position="109"/>
        <end position="119"/>
    </location>
</feature>
<dbReference type="HOGENOM" id="CLU_240735_0_0_1"/>
<feature type="region of interest" description="Disordered" evidence="1">
    <location>
        <begin position="1439"/>
        <end position="1507"/>
    </location>
</feature>
<feature type="compositionally biased region" description="Basic and acidic residues" evidence="1">
    <location>
        <begin position="662"/>
        <end position="687"/>
    </location>
</feature>
<evidence type="ECO:0008006" key="4">
    <source>
        <dbReference type="Google" id="ProtNLM"/>
    </source>
</evidence>
<feature type="compositionally biased region" description="Low complexity" evidence="1">
    <location>
        <begin position="369"/>
        <end position="384"/>
    </location>
</feature>
<accession>M7WYG8</accession>
<evidence type="ECO:0000313" key="2">
    <source>
        <dbReference type="EMBL" id="EMS23131.1"/>
    </source>
</evidence>
<name>M7WYG8_RHOT1</name>
<feature type="compositionally biased region" description="Low complexity" evidence="1">
    <location>
        <begin position="8"/>
        <end position="20"/>
    </location>
</feature>
<feature type="compositionally biased region" description="Polar residues" evidence="1">
    <location>
        <begin position="456"/>
        <end position="469"/>
    </location>
</feature>
<feature type="compositionally biased region" description="Polar residues" evidence="1">
    <location>
        <begin position="779"/>
        <end position="793"/>
    </location>
</feature>
<feature type="compositionally biased region" description="Polar residues" evidence="1">
    <location>
        <begin position="421"/>
        <end position="437"/>
    </location>
</feature>
<dbReference type="EMBL" id="KB722648">
    <property type="protein sequence ID" value="EMS23131.1"/>
    <property type="molecule type" value="Genomic_DNA"/>
</dbReference>
<keyword evidence="3" id="KW-1185">Reference proteome</keyword>
<feature type="compositionally biased region" description="Polar residues" evidence="1">
    <location>
        <begin position="923"/>
        <end position="963"/>
    </location>
</feature>
<feature type="compositionally biased region" description="Pro residues" evidence="1">
    <location>
        <begin position="1178"/>
        <end position="1195"/>
    </location>
</feature>
<feature type="region of interest" description="Disordered" evidence="1">
    <location>
        <begin position="1587"/>
        <end position="1606"/>
    </location>
</feature>
<feature type="region of interest" description="Disordered" evidence="1">
    <location>
        <begin position="318"/>
        <end position="357"/>
    </location>
</feature>
<proteinExistence type="predicted"/>
<dbReference type="RefSeq" id="XP_016274250.1">
    <property type="nucleotide sequence ID" value="XM_016421129.1"/>
</dbReference>
<gene>
    <name evidence="2" type="ORF">RHTO_07473</name>
</gene>
<feature type="compositionally biased region" description="Pro residues" evidence="1">
    <location>
        <begin position="1443"/>
        <end position="1452"/>
    </location>
</feature>
<feature type="compositionally biased region" description="Polar residues" evidence="1">
    <location>
        <begin position="400"/>
        <end position="410"/>
    </location>
</feature>
<feature type="region of interest" description="Disordered" evidence="1">
    <location>
        <begin position="577"/>
        <end position="614"/>
    </location>
</feature>
<feature type="compositionally biased region" description="Acidic residues" evidence="1">
    <location>
        <begin position="321"/>
        <end position="330"/>
    </location>
</feature>
<organism evidence="2 3">
    <name type="scientific">Rhodotorula toruloides (strain NP11)</name>
    <name type="common">Yeast</name>
    <name type="synonym">Rhodosporidium toruloides</name>
    <dbReference type="NCBI Taxonomy" id="1130832"/>
    <lineage>
        <taxon>Eukaryota</taxon>
        <taxon>Fungi</taxon>
        <taxon>Dikarya</taxon>
        <taxon>Basidiomycota</taxon>
        <taxon>Pucciniomycotina</taxon>
        <taxon>Microbotryomycetes</taxon>
        <taxon>Sporidiobolales</taxon>
        <taxon>Sporidiobolaceae</taxon>
        <taxon>Rhodotorula</taxon>
    </lineage>
</organism>
<evidence type="ECO:0000313" key="3">
    <source>
        <dbReference type="Proteomes" id="UP000016926"/>
    </source>
</evidence>
<feature type="compositionally biased region" description="Basic residues" evidence="1">
    <location>
        <begin position="443"/>
        <end position="453"/>
    </location>
</feature>
<feature type="region of interest" description="Disordered" evidence="1">
    <location>
        <begin position="1"/>
        <end position="225"/>
    </location>
</feature>
<feature type="region of interest" description="Disordered" evidence="1">
    <location>
        <begin position="389"/>
        <end position="473"/>
    </location>
</feature>
<evidence type="ECO:0000256" key="1">
    <source>
        <dbReference type="SAM" id="MobiDB-lite"/>
    </source>
</evidence>
<feature type="compositionally biased region" description="Low complexity" evidence="1">
    <location>
        <begin position="987"/>
        <end position="996"/>
    </location>
</feature>
<feature type="compositionally biased region" description="Basic and acidic residues" evidence="1">
    <location>
        <begin position="852"/>
        <end position="865"/>
    </location>
</feature>
<feature type="region of interest" description="Disordered" evidence="1">
    <location>
        <begin position="830"/>
        <end position="1016"/>
    </location>
</feature>
<sequence>MPDLAHFDPSSVDSSPSRSRPVPRPLDLASVKRLDGSTGSPLSGEMSALAADSAGEVDLRARVAEESLGEVDVGVREPAEGEEERQELKQSQRQTGTSGAARPPPLDLQQPSTSTSHLSARSLPPSTAPSPQLSRSVLGYTSSTRSTTGSPYRRRATTSGLSSGRRSEPVAPLALNGSGPSSAAQPPAGASSRFLLTVVPPGHLPHDPPHPRSNPSASGYGPPKHFRRGTLVPLYPTLSSQLAAIAREYGLPSSGGLVLYLLSTTDPSTQQPFPQASGFAGEGGPRISETAWSMLWAQLFAEEEAEREMAFLRQQEAEMGYSDEEGEADYSDVPPPVPPIPVQHDQQPPRQRQTSESDNAILSDENEPVSQSSDAGASGDGSVYSAATGAAEGSVKDKQNASASRPSSLAQAGLGRGLPSALTSPNARFSKRFTSLPPNLPPRHQRHSSRHSVRSASNAPRNHRSSSYMYSAPPHSAGGLRSASYASSHFAPSLFSAGPSLPSYGASVVVGKIEFDIHASTRQGKWYEAWLASAAPTPVIPTVPASREMEAGKAPETEKAWQELHLPNLVAAKTPQQPEARGLGVDQGSAIPSPHARSVDEQTTPSSRTRLLTTSTGGFVSPIVQSQNLESAESSFSLAGLAGHSPEPSPRTEREAVDDETDRTVEDLEKTPLIDSRDLQPLRHDEAAPPTEAALVDSSIVDKDDIVGPERPTYSRSPSSLPSRPASNASTQLDSSERGTDDTPLLEQEAEHAGYQALDDDEPPKAEDADSDSDDSRYGVQTTESEQLDQQASGVKDPLGDVFGSDEATWRSIAADDTVPRCDEREVIETTGLGFTGSQNLATLDDAPPGIVERRPDDESLDERGLPPPQDDVADVQAMLSPSTPTAPTHPPYLASPIRLDGKSESAADVSRDAVQEAVAPAASSSSGEERAQTSPFLASHSSKTSISTINFTVRPPSTTASMSPEFVPQRKQRHGWTNIPPVVDPSMSASSSLSSIAPLAEEEGDVSEGSSAVGLERNLDDLERALAELSPRALPTSRMPHSPSTVLAQADEPQAGPSLLASRRAFRYGAPASPDLGSSPRFDFEQAESPARQLDFAPVPAPGLPDEPRAETLAAPPAERPRIPRSSSLHKPAGHPQPHLVALPPSPLPETIAAFASPSPEPEEAPVPTLPSASPSWPAPPPLPLSPEPAPVPPTSFADIVPPPPPAKEETPAPQPRSPGPLKSLRNGKWGSRSKSIDAGKAGSPADASEESSGSKSPLGSFFGKFGRSKSRKSDPTSPEPPLPIQPFDAAIPPTGPEPAQAEHVQPSPHPPRKQSLDVARPRRPSVSGSLPRDFAADEPLPPFPPSLAASVTTAPQLPPFSPSEETTLDSWNAAAVGEASPVGTPLEAQPLFSGTRFEGHEQPAAPLSQNAVQGSAALPPVEGAASSDFSALAFPAGILPPAAPATPRSPPTASSSANDSPATGEVVSPSAFPQPPTTPRYPASAPVTPAGWPLATPWTRSGGKRRLSADIDQLLSQMNDIEFGLGDDDDAAKAHPAVPAVPLPSAPVPPMPVQAVVVADEATAPELAASPAPYLVEPDASLAYVGESTSPTTPPIALPSFDAHDATASSGGGLLGVQQSLDRPLSEDLRALGSMMTGMVASPPTSPPSKTTGLTSSDSAYLDYIVASSPPATNAALASA</sequence>
<dbReference type="GeneID" id="27371486"/>
<feature type="compositionally biased region" description="Low complexity" evidence="1">
    <location>
        <begin position="139"/>
        <end position="151"/>
    </location>
</feature>
<dbReference type="Proteomes" id="UP000016926">
    <property type="component" value="Unassembled WGS sequence"/>
</dbReference>
<protein>
    <recommendedName>
        <fullName evidence="4">Proteophosphoglycan ppg4</fullName>
    </recommendedName>
</protein>
<dbReference type="OrthoDB" id="2526154at2759"/>
<feature type="compositionally biased region" description="Basic and acidic residues" evidence="1">
    <location>
        <begin position="900"/>
        <end position="915"/>
    </location>
</feature>
<dbReference type="eggNOG" id="ENOG502S8P6">
    <property type="taxonomic scope" value="Eukaryota"/>
</dbReference>